<sequence>MANRKPNYNSTQLSIRENHQRRVNHAAAILNTTDVSELSASFLIATAGSGQVNVYDNNYCGEGAFDLVCQLALSVSNLEFISVSKHDESKNEDHHCEVAAINHDSCFPIQATCLAWIDIGDDLLLVVGDEIGFIRIVSFSRSKEMARFELSKCTIRKEKTEKTKVKANRDNIMPCSNCRYNHKYICGSYKWP</sequence>
<comment type="caution">
    <text evidence="1">The sequence shown here is derived from an EMBL/GenBank/DDBJ whole genome shotgun (WGS) entry which is preliminary data.</text>
</comment>
<proteinExistence type="predicted"/>
<evidence type="ECO:0000313" key="2">
    <source>
        <dbReference type="Proteomes" id="UP001211907"/>
    </source>
</evidence>
<evidence type="ECO:0000313" key="1">
    <source>
        <dbReference type="EMBL" id="KAJ3125151.1"/>
    </source>
</evidence>
<name>A0AAD5T4V5_9FUNG</name>
<reference evidence="1" key="1">
    <citation type="submission" date="2020-05" db="EMBL/GenBank/DDBJ databases">
        <title>Phylogenomic resolution of chytrid fungi.</title>
        <authorList>
            <person name="Stajich J.E."/>
            <person name="Amses K."/>
            <person name="Simmons R."/>
            <person name="Seto K."/>
            <person name="Myers J."/>
            <person name="Bonds A."/>
            <person name="Quandt C.A."/>
            <person name="Barry K."/>
            <person name="Liu P."/>
            <person name="Grigoriev I."/>
            <person name="Longcore J.E."/>
            <person name="James T.Y."/>
        </authorList>
    </citation>
    <scope>NUCLEOTIDE SEQUENCE</scope>
    <source>
        <strain evidence="1">JEL0513</strain>
    </source>
</reference>
<protein>
    <submittedName>
        <fullName evidence="1">Uncharacterized protein</fullName>
    </submittedName>
</protein>
<organism evidence="1 2">
    <name type="scientific">Physocladia obscura</name>
    <dbReference type="NCBI Taxonomy" id="109957"/>
    <lineage>
        <taxon>Eukaryota</taxon>
        <taxon>Fungi</taxon>
        <taxon>Fungi incertae sedis</taxon>
        <taxon>Chytridiomycota</taxon>
        <taxon>Chytridiomycota incertae sedis</taxon>
        <taxon>Chytridiomycetes</taxon>
        <taxon>Chytridiales</taxon>
        <taxon>Chytriomycetaceae</taxon>
        <taxon>Physocladia</taxon>
    </lineage>
</organism>
<keyword evidence="2" id="KW-1185">Reference proteome</keyword>
<dbReference type="EMBL" id="JADGJH010000628">
    <property type="protein sequence ID" value="KAJ3125151.1"/>
    <property type="molecule type" value="Genomic_DNA"/>
</dbReference>
<dbReference type="Proteomes" id="UP001211907">
    <property type="component" value="Unassembled WGS sequence"/>
</dbReference>
<accession>A0AAD5T4V5</accession>
<dbReference type="AlphaFoldDB" id="A0AAD5T4V5"/>
<gene>
    <name evidence="1" type="ORF">HK100_010956</name>
</gene>